<dbReference type="Proteomes" id="UP001341840">
    <property type="component" value="Unassembled WGS sequence"/>
</dbReference>
<reference evidence="1 2" key="1">
    <citation type="journal article" date="2023" name="Plants (Basel)">
        <title>Bridging the Gap: Combining Genomics and Transcriptomics Approaches to Understand Stylosanthes scabra, an Orphan Legume from the Brazilian Caatinga.</title>
        <authorList>
            <person name="Ferreira-Neto J.R.C."/>
            <person name="da Silva M.D."/>
            <person name="Binneck E."/>
            <person name="de Melo N.F."/>
            <person name="da Silva R.H."/>
            <person name="de Melo A.L.T.M."/>
            <person name="Pandolfi V."/>
            <person name="Bustamante F.O."/>
            <person name="Brasileiro-Vidal A.C."/>
            <person name="Benko-Iseppon A.M."/>
        </authorList>
    </citation>
    <scope>NUCLEOTIDE SEQUENCE [LARGE SCALE GENOMIC DNA]</scope>
    <source>
        <tissue evidence="1">Leaves</tissue>
    </source>
</reference>
<evidence type="ECO:0008006" key="3">
    <source>
        <dbReference type="Google" id="ProtNLM"/>
    </source>
</evidence>
<evidence type="ECO:0000313" key="1">
    <source>
        <dbReference type="EMBL" id="MED6162909.1"/>
    </source>
</evidence>
<protein>
    <recommendedName>
        <fullName evidence="3">Transmembrane protein</fullName>
    </recommendedName>
</protein>
<accession>A0ABU6UPB2</accession>
<sequence>RNASRRARSLLPTLPVADSPFSLFPSPTHRSSCRLCRQPIIATISHLFSSLSSRHCCCGWVFSRASSFRGGVQSSEGNLFIVRCRLLPLVCCCSPLVVLLSATSPSSFTVSMLSPLTVTLMSPSLLLRFP</sequence>
<organism evidence="1 2">
    <name type="scientific">Stylosanthes scabra</name>
    <dbReference type="NCBI Taxonomy" id="79078"/>
    <lineage>
        <taxon>Eukaryota</taxon>
        <taxon>Viridiplantae</taxon>
        <taxon>Streptophyta</taxon>
        <taxon>Embryophyta</taxon>
        <taxon>Tracheophyta</taxon>
        <taxon>Spermatophyta</taxon>
        <taxon>Magnoliopsida</taxon>
        <taxon>eudicotyledons</taxon>
        <taxon>Gunneridae</taxon>
        <taxon>Pentapetalae</taxon>
        <taxon>rosids</taxon>
        <taxon>fabids</taxon>
        <taxon>Fabales</taxon>
        <taxon>Fabaceae</taxon>
        <taxon>Papilionoideae</taxon>
        <taxon>50 kb inversion clade</taxon>
        <taxon>dalbergioids sensu lato</taxon>
        <taxon>Dalbergieae</taxon>
        <taxon>Pterocarpus clade</taxon>
        <taxon>Stylosanthes</taxon>
    </lineage>
</organism>
<evidence type="ECO:0000313" key="2">
    <source>
        <dbReference type="Proteomes" id="UP001341840"/>
    </source>
</evidence>
<comment type="caution">
    <text evidence="1">The sequence shown here is derived from an EMBL/GenBank/DDBJ whole genome shotgun (WGS) entry which is preliminary data.</text>
</comment>
<proteinExistence type="predicted"/>
<name>A0ABU6UPB2_9FABA</name>
<dbReference type="EMBL" id="JASCZI010121772">
    <property type="protein sequence ID" value="MED6162909.1"/>
    <property type="molecule type" value="Genomic_DNA"/>
</dbReference>
<feature type="non-terminal residue" evidence="1">
    <location>
        <position position="1"/>
    </location>
</feature>
<keyword evidence="2" id="KW-1185">Reference proteome</keyword>
<gene>
    <name evidence="1" type="ORF">PIB30_074938</name>
</gene>